<gene>
    <name evidence="11" type="ORF">NQ314_005395</name>
</gene>
<evidence type="ECO:0000256" key="4">
    <source>
        <dbReference type="ARBA" id="ARBA00022692"/>
    </source>
</evidence>
<keyword evidence="12" id="KW-1185">Reference proteome</keyword>
<dbReference type="Pfam" id="PF01082">
    <property type="entry name" value="Cu2_monooxygen"/>
    <property type="match status" value="1"/>
</dbReference>
<evidence type="ECO:0000256" key="7">
    <source>
        <dbReference type="ARBA" id="ARBA00023157"/>
    </source>
</evidence>
<dbReference type="InterPro" id="IPR008977">
    <property type="entry name" value="PHM/PNGase_F_dom_sf"/>
</dbReference>
<keyword evidence="8" id="KW-0325">Glycoprotein</keyword>
<dbReference type="GO" id="GO:0004500">
    <property type="term" value="F:dopamine beta-monooxygenase activity"/>
    <property type="evidence" value="ECO:0007669"/>
    <property type="project" value="InterPro"/>
</dbReference>
<dbReference type="InterPro" id="IPR000323">
    <property type="entry name" value="Cu2_ascorb_mOase_N"/>
</dbReference>
<evidence type="ECO:0000256" key="3">
    <source>
        <dbReference type="ARBA" id="ARBA00010676"/>
    </source>
</evidence>
<keyword evidence="4" id="KW-0812">Transmembrane</keyword>
<evidence type="ECO:0000256" key="2">
    <source>
        <dbReference type="ARBA" id="ARBA00004370"/>
    </source>
</evidence>
<keyword evidence="5" id="KW-1133">Transmembrane helix</keyword>
<dbReference type="PANTHER" id="PTHR10157:SF29">
    <property type="entry name" value="DOPAMINE BETA-HYDROXYLASE"/>
    <property type="match status" value="1"/>
</dbReference>
<dbReference type="GO" id="GO:0005507">
    <property type="term" value="F:copper ion binding"/>
    <property type="evidence" value="ECO:0007669"/>
    <property type="project" value="InterPro"/>
</dbReference>
<protein>
    <submittedName>
        <fullName evidence="11">Uncharacterized protein</fullName>
    </submittedName>
</protein>
<reference evidence="11" key="1">
    <citation type="journal article" date="2023" name="Insect Mol. Biol.">
        <title>Genome sequencing provides insights into the evolution of gene families encoding plant cell wall-degrading enzymes in longhorned beetles.</title>
        <authorList>
            <person name="Shin N.R."/>
            <person name="Okamura Y."/>
            <person name="Kirsch R."/>
            <person name="Pauchet Y."/>
        </authorList>
    </citation>
    <scope>NUCLEOTIDE SEQUENCE</scope>
    <source>
        <strain evidence="11">RBIC_L_NR</strain>
    </source>
</reference>
<dbReference type="InterPro" id="IPR024548">
    <property type="entry name" value="Cu2_monoox_C"/>
</dbReference>
<organism evidence="11 12">
    <name type="scientific">Rhamnusium bicolor</name>
    <dbReference type="NCBI Taxonomy" id="1586634"/>
    <lineage>
        <taxon>Eukaryota</taxon>
        <taxon>Metazoa</taxon>
        <taxon>Ecdysozoa</taxon>
        <taxon>Arthropoda</taxon>
        <taxon>Hexapoda</taxon>
        <taxon>Insecta</taxon>
        <taxon>Pterygota</taxon>
        <taxon>Neoptera</taxon>
        <taxon>Endopterygota</taxon>
        <taxon>Coleoptera</taxon>
        <taxon>Polyphaga</taxon>
        <taxon>Cucujiformia</taxon>
        <taxon>Chrysomeloidea</taxon>
        <taxon>Cerambycidae</taxon>
        <taxon>Lepturinae</taxon>
        <taxon>Rhagiini</taxon>
        <taxon>Rhamnusium</taxon>
    </lineage>
</organism>
<evidence type="ECO:0000256" key="6">
    <source>
        <dbReference type="ARBA" id="ARBA00023136"/>
    </source>
</evidence>
<dbReference type="Gene3D" id="2.60.120.310">
    <property type="entry name" value="Copper type II, ascorbate-dependent monooxygenase, N-terminal domain"/>
    <property type="match status" value="1"/>
</dbReference>
<accession>A0AAV8ZJY5</accession>
<dbReference type="FunFam" id="2.60.120.230:FF:000001">
    <property type="entry name" value="Monooxygenase, DBH-like 1"/>
    <property type="match status" value="1"/>
</dbReference>
<feature type="domain" description="Copper type II ascorbate-dependent monooxygenase C-terminal" evidence="10">
    <location>
        <begin position="98"/>
        <end position="254"/>
    </location>
</feature>
<name>A0AAV8ZJY5_9CUCU</name>
<dbReference type="InterPro" id="IPR014784">
    <property type="entry name" value="Cu2_ascorb_mOase-like_C"/>
</dbReference>
<dbReference type="AlphaFoldDB" id="A0AAV8ZJY5"/>
<keyword evidence="7" id="KW-1015">Disulfide bond</keyword>
<evidence type="ECO:0000313" key="11">
    <source>
        <dbReference type="EMBL" id="KAJ8963762.1"/>
    </source>
</evidence>
<dbReference type="Gene3D" id="2.60.120.230">
    <property type="match status" value="1"/>
</dbReference>
<sequence>MEVFHCEANPNEEIPLYIGNCFAKDRPPKTQVCKRVLAAWAMGAPPFAYPEEAALPIGGDKFNPYIMLEVHYNNPERRADFVDSSGIRFHVSKVLREMDAGVIELGLEYTDKMAIPPGQESFQLTGYCTSACTSMSLPPQGITIFGSQLHTHLTGIRVHTRHFDAYGKELPELNRDNHFSTHFQEIRRLKKPVKVLPGHVLITRCDYSTEDRQNITLGGFAITDEMCVNYIHYYPHTDLEVCKSSISDQALDTFFRYMNEWEAQSTSTSQGVSENYKAIKWNKMRVQLLGEVYDESPLSMQCNMSSGNRFPGYWENAHIPPILTPLPPTPRKCDNILE</sequence>
<evidence type="ECO:0000256" key="5">
    <source>
        <dbReference type="ARBA" id="ARBA00022989"/>
    </source>
</evidence>
<dbReference type="InterPro" id="IPR028460">
    <property type="entry name" value="Tbh/DBH"/>
</dbReference>
<dbReference type="PANTHER" id="PTHR10157">
    <property type="entry name" value="DOPAMINE BETA HYDROXYLASE RELATED"/>
    <property type="match status" value="1"/>
</dbReference>
<dbReference type="GO" id="GO:0042421">
    <property type="term" value="P:norepinephrine biosynthetic process"/>
    <property type="evidence" value="ECO:0007669"/>
    <property type="project" value="TreeGrafter"/>
</dbReference>
<keyword evidence="6" id="KW-0472">Membrane</keyword>
<evidence type="ECO:0000259" key="9">
    <source>
        <dbReference type="Pfam" id="PF01082"/>
    </source>
</evidence>
<dbReference type="GO" id="GO:0006589">
    <property type="term" value="P:octopamine biosynthetic process"/>
    <property type="evidence" value="ECO:0007669"/>
    <property type="project" value="TreeGrafter"/>
</dbReference>
<comment type="caution">
    <text evidence="11">The sequence shown here is derived from an EMBL/GenBank/DDBJ whole genome shotgun (WGS) entry which is preliminary data.</text>
</comment>
<dbReference type="SUPFAM" id="SSF49742">
    <property type="entry name" value="PHM/PNGase F"/>
    <property type="match status" value="2"/>
</dbReference>
<comment type="similarity">
    <text evidence="3">Belongs to the copper type II ascorbate-dependent monooxygenase family.</text>
</comment>
<dbReference type="GO" id="GO:0005615">
    <property type="term" value="C:extracellular space"/>
    <property type="evidence" value="ECO:0007669"/>
    <property type="project" value="TreeGrafter"/>
</dbReference>
<dbReference type="Proteomes" id="UP001162156">
    <property type="component" value="Unassembled WGS sequence"/>
</dbReference>
<dbReference type="EMBL" id="JANEYF010001498">
    <property type="protein sequence ID" value="KAJ8963762.1"/>
    <property type="molecule type" value="Genomic_DNA"/>
</dbReference>
<comment type="subcellular location">
    <subcellularLocation>
        <location evidence="2">Membrane</location>
    </subcellularLocation>
</comment>
<proteinExistence type="inferred from homology"/>
<evidence type="ECO:0000256" key="1">
    <source>
        <dbReference type="ARBA" id="ARBA00001973"/>
    </source>
</evidence>
<feature type="domain" description="Copper type II ascorbate-dependent monooxygenase N-terminal" evidence="9">
    <location>
        <begin position="1"/>
        <end position="78"/>
    </location>
</feature>
<comment type="cofactor">
    <cofactor evidence="1">
        <name>Cu(2+)</name>
        <dbReference type="ChEBI" id="CHEBI:29036"/>
    </cofactor>
</comment>
<dbReference type="InterPro" id="IPR000945">
    <property type="entry name" value="DBH-like"/>
</dbReference>
<evidence type="ECO:0000259" key="10">
    <source>
        <dbReference type="Pfam" id="PF03712"/>
    </source>
</evidence>
<dbReference type="GO" id="GO:0042420">
    <property type="term" value="P:dopamine catabolic process"/>
    <property type="evidence" value="ECO:0007669"/>
    <property type="project" value="TreeGrafter"/>
</dbReference>
<evidence type="ECO:0000256" key="8">
    <source>
        <dbReference type="ARBA" id="ARBA00023180"/>
    </source>
</evidence>
<dbReference type="InterPro" id="IPR036939">
    <property type="entry name" value="Cu2_ascorb_mOase_N_sf"/>
</dbReference>
<dbReference type="Pfam" id="PF03712">
    <property type="entry name" value="Cu2_monoox_C"/>
    <property type="match status" value="1"/>
</dbReference>
<evidence type="ECO:0000313" key="12">
    <source>
        <dbReference type="Proteomes" id="UP001162156"/>
    </source>
</evidence>
<dbReference type="PRINTS" id="PR00767">
    <property type="entry name" value="DBMONOXGNASE"/>
</dbReference>
<dbReference type="GO" id="GO:0030667">
    <property type="term" value="C:secretory granule membrane"/>
    <property type="evidence" value="ECO:0007669"/>
    <property type="project" value="TreeGrafter"/>
</dbReference>